<evidence type="ECO:0000256" key="3">
    <source>
        <dbReference type="ARBA" id="ARBA00022448"/>
    </source>
</evidence>
<accession>A0A841C6T9</accession>
<dbReference type="Pfam" id="PF08352">
    <property type="entry name" value="oligo_HPY"/>
    <property type="match status" value="1"/>
</dbReference>
<comment type="subcellular location">
    <subcellularLocation>
        <location evidence="1">Cell membrane</location>
        <topology evidence="1">Peripheral membrane protein</topology>
    </subcellularLocation>
</comment>
<dbReference type="PANTHER" id="PTHR43297:SF2">
    <property type="entry name" value="DIPEPTIDE TRANSPORT ATP-BINDING PROTEIN DPPD"/>
    <property type="match status" value="1"/>
</dbReference>
<evidence type="ECO:0000313" key="9">
    <source>
        <dbReference type="EMBL" id="MBB5887458.1"/>
    </source>
</evidence>
<dbReference type="InterPro" id="IPR003439">
    <property type="entry name" value="ABC_transporter-like_ATP-bd"/>
</dbReference>
<dbReference type="FunFam" id="3.40.50.300:FF:000016">
    <property type="entry name" value="Oligopeptide ABC transporter ATP-binding component"/>
    <property type="match status" value="1"/>
</dbReference>
<dbReference type="SUPFAM" id="SSF52540">
    <property type="entry name" value="P-loop containing nucleoside triphosphate hydrolases"/>
    <property type="match status" value="1"/>
</dbReference>
<dbReference type="GO" id="GO:0016887">
    <property type="term" value="F:ATP hydrolysis activity"/>
    <property type="evidence" value="ECO:0007669"/>
    <property type="project" value="InterPro"/>
</dbReference>
<dbReference type="SMART" id="SM00382">
    <property type="entry name" value="AAA"/>
    <property type="match status" value="1"/>
</dbReference>
<dbReference type="InterPro" id="IPR013563">
    <property type="entry name" value="Oligopep_ABC_C"/>
</dbReference>
<dbReference type="InterPro" id="IPR050388">
    <property type="entry name" value="ABC_Ni/Peptide_Import"/>
</dbReference>
<dbReference type="AlphaFoldDB" id="A0A841C6T9"/>
<keyword evidence="4" id="KW-1003">Cell membrane</keyword>
<keyword evidence="7" id="KW-0472">Membrane</keyword>
<dbReference type="InterPro" id="IPR027417">
    <property type="entry name" value="P-loop_NTPase"/>
</dbReference>
<keyword evidence="3" id="KW-0813">Transport</keyword>
<dbReference type="InterPro" id="IPR003593">
    <property type="entry name" value="AAA+_ATPase"/>
</dbReference>
<protein>
    <submittedName>
        <fullName evidence="9">Oligopeptide transport system ATP-binding protein</fullName>
    </submittedName>
</protein>
<dbReference type="PANTHER" id="PTHR43297">
    <property type="entry name" value="OLIGOPEPTIDE TRANSPORT ATP-BINDING PROTEIN APPD"/>
    <property type="match status" value="1"/>
</dbReference>
<comment type="caution">
    <text evidence="9">The sequence shown here is derived from an EMBL/GenBank/DDBJ whole genome shotgun (WGS) entry which is preliminary data.</text>
</comment>
<evidence type="ECO:0000256" key="7">
    <source>
        <dbReference type="ARBA" id="ARBA00023136"/>
    </source>
</evidence>
<dbReference type="Gene3D" id="3.40.50.300">
    <property type="entry name" value="P-loop containing nucleotide triphosphate hydrolases"/>
    <property type="match status" value="1"/>
</dbReference>
<name>A0A841C6T9_9LACT</name>
<evidence type="ECO:0000256" key="2">
    <source>
        <dbReference type="ARBA" id="ARBA00005417"/>
    </source>
</evidence>
<evidence type="ECO:0000256" key="6">
    <source>
        <dbReference type="ARBA" id="ARBA00022840"/>
    </source>
</evidence>
<reference evidence="9 10" key="1">
    <citation type="submission" date="2020-08" db="EMBL/GenBank/DDBJ databases">
        <title>Genomic Encyclopedia of Type Strains, Phase IV (KMG-IV): sequencing the most valuable type-strain genomes for metagenomic binning, comparative biology and taxonomic classification.</title>
        <authorList>
            <person name="Goeker M."/>
        </authorList>
    </citation>
    <scope>NUCLEOTIDE SEQUENCE [LARGE SCALE GENOMIC DNA]</scope>
    <source>
        <strain evidence="9 10">DSM 14925</strain>
    </source>
</reference>
<dbReference type="Proteomes" id="UP000562464">
    <property type="component" value="Unassembled WGS sequence"/>
</dbReference>
<feature type="domain" description="ABC transporter" evidence="8">
    <location>
        <begin position="11"/>
        <end position="261"/>
    </location>
</feature>
<proteinExistence type="inferred from homology"/>
<dbReference type="Pfam" id="PF00005">
    <property type="entry name" value="ABC_tran"/>
    <property type="match status" value="1"/>
</dbReference>
<sequence>MMSENNVENILEVKNLHVNFHTYAGEVNAIRGVSFDLKKGETLAIVGESGSGKSVTTKTLMGLNAKNANIPEGELLFKGTDLLKKTEKEWQALRGNEISMIFQDPMTSLDPTMKIGNQIAEPIRKHKKVGRKESLKRALELMVMVGIPDPEIHINDYPHQWSGGMRQRAVIAIALAGDPELLIADEPTTALDVTIQAQIMHLMAELQREINSSIIFITHDLGVVAGFAQKVAVMYAGEIVEYGTVEEVFYNPQHPYTWGLLDSMPTVETASDRLVSIPGTPPDLLFPPKGDAFASRNKYALEIDSEEEPPFFEVSPTHYAKTWLLDPRAPKVDPSDNIKARWAKWEAMQSGGFESVMKEGGVY</sequence>
<comment type="similarity">
    <text evidence="2">Belongs to the ABC transporter superfamily.</text>
</comment>
<dbReference type="CDD" id="cd03257">
    <property type="entry name" value="ABC_NikE_OppD_transporters"/>
    <property type="match status" value="1"/>
</dbReference>
<evidence type="ECO:0000256" key="5">
    <source>
        <dbReference type="ARBA" id="ARBA00022741"/>
    </source>
</evidence>
<dbReference type="EMBL" id="JACHHV010000003">
    <property type="protein sequence ID" value="MBB5887458.1"/>
    <property type="molecule type" value="Genomic_DNA"/>
</dbReference>
<dbReference type="GO" id="GO:0005524">
    <property type="term" value="F:ATP binding"/>
    <property type="evidence" value="ECO:0007669"/>
    <property type="project" value="UniProtKB-KW"/>
</dbReference>
<evidence type="ECO:0000256" key="4">
    <source>
        <dbReference type="ARBA" id="ARBA00022475"/>
    </source>
</evidence>
<dbReference type="GO" id="GO:0015833">
    <property type="term" value="P:peptide transport"/>
    <property type="evidence" value="ECO:0007669"/>
    <property type="project" value="InterPro"/>
</dbReference>
<dbReference type="NCBIfam" id="TIGR01727">
    <property type="entry name" value="oligo_HPY"/>
    <property type="match status" value="1"/>
</dbReference>
<dbReference type="GO" id="GO:0005886">
    <property type="term" value="C:plasma membrane"/>
    <property type="evidence" value="ECO:0007669"/>
    <property type="project" value="UniProtKB-SubCell"/>
</dbReference>
<evidence type="ECO:0000256" key="1">
    <source>
        <dbReference type="ARBA" id="ARBA00004202"/>
    </source>
</evidence>
<keyword evidence="5" id="KW-0547">Nucleotide-binding</keyword>
<dbReference type="PROSITE" id="PS50893">
    <property type="entry name" value="ABC_TRANSPORTER_2"/>
    <property type="match status" value="1"/>
</dbReference>
<keyword evidence="6 9" id="KW-0067">ATP-binding</keyword>
<evidence type="ECO:0000259" key="8">
    <source>
        <dbReference type="PROSITE" id="PS50893"/>
    </source>
</evidence>
<organism evidence="9 10">
    <name type="scientific">Lactovum miscens</name>
    <dbReference type="NCBI Taxonomy" id="190387"/>
    <lineage>
        <taxon>Bacteria</taxon>
        <taxon>Bacillati</taxon>
        <taxon>Bacillota</taxon>
        <taxon>Bacilli</taxon>
        <taxon>Lactobacillales</taxon>
        <taxon>Streptococcaceae</taxon>
        <taxon>Lactovum</taxon>
    </lineage>
</organism>
<evidence type="ECO:0000313" key="10">
    <source>
        <dbReference type="Proteomes" id="UP000562464"/>
    </source>
</evidence>
<keyword evidence="10" id="KW-1185">Reference proteome</keyword>
<gene>
    <name evidence="9" type="ORF">HNQ37_000328</name>
</gene>